<keyword evidence="3 6" id="KW-0479">Metal-binding</keyword>
<dbReference type="InterPro" id="IPR020843">
    <property type="entry name" value="ER"/>
</dbReference>
<dbReference type="Pfam" id="PF08240">
    <property type="entry name" value="ADH_N"/>
    <property type="match status" value="1"/>
</dbReference>
<keyword evidence="9" id="KW-1185">Reference proteome</keyword>
<comment type="similarity">
    <text evidence="2 6">Belongs to the zinc-containing alcohol dehydrogenase family.</text>
</comment>
<dbReference type="GO" id="GO:0008270">
    <property type="term" value="F:zinc ion binding"/>
    <property type="evidence" value="ECO:0007669"/>
    <property type="project" value="InterPro"/>
</dbReference>
<dbReference type="InterPro" id="IPR002328">
    <property type="entry name" value="ADH_Zn_CS"/>
</dbReference>
<dbReference type="PANTHER" id="PTHR43161">
    <property type="entry name" value="SORBITOL DEHYDROGENASE"/>
    <property type="match status" value="1"/>
</dbReference>
<evidence type="ECO:0000256" key="3">
    <source>
        <dbReference type="ARBA" id="ARBA00022723"/>
    </source>
</evidence>
<dbReference type="Gene3D" id="3.90.180.10">
    <property type="entry name" value="Medium-chain alcohol dehydrogenases, catalytic domain"/>
    <property type="match status" value="1"/>
</dbReference>
<evidence type="ECO:0000256" key="6">
    <source>
        <dbReference type="RuleBase" id="RU361277"/>
    </source>
</evidence>
<evidence type="ECO:0000256" key="4">
    <source>
        <dbReference type="ARBA" id="ARBA00022833"/>
    </source>
</evidence>
<name>A0A840VBF0_9PROT</name>
<dbReference type="SUPFAM" id="SSF50129">
    <property type="entry name" value="GroES-like"/>
    <property type="match status" value="1"/>
</dbReference>
<dbReference type="InterPro" id="IPR011032">
    <property type="entry name" value="GroES-like_sf"/>
</dbReference>
<dbReference type="Pfam" id="PF00107">
    <property type="entry name" value="ADH_zinc_N"/>
    <property type="match status" value="1"/>
</dbReference>
<protein>
    <submittedName>
        <fullName evidence="8">(R,R)-butanediol dehydrogenase/meso-butanediol dehydrogenase/diacetyl reductase</fullName>
        <ecNumber evidence="8">1.1.1.-</ecNumber>
        <ecNumber evidence="8">1.1.1.303</ecNumber>
        <ecNumber evidence="8">1.1.1.4</ecNumber>
    </submittedName>
</protein>
<dbReference type="EC" id="1.1.1.-" evidence="8"/>
<dbReference type="RefSeq" id="WP_183266057.1">
    <property type="nucleotide sequence ID" value="NZ_JACHFJ010000004.1"/>
</dbReference>
<dbReference type="CDD" id="cd08233">
    <property type="entry name" value="butanediol_DH_like"/>
    <property type="match status" value="1"/>
</dbReference>
<keyword evidence="5 8" id="KW-0560">Oxidoreductase</keyword>
<dbReference type="EC" id="1.1.1.4" evidence="8"/>
<dbReference type="InterPro" id="IPR013149">
    <property type="entry name" value="ADH-like_C"/>
</dbReference>
<dbReference type="GO" id="GO:0000721">
    <property type="term" value="F:(R,R)-butanediol dehydrogenase activity"/>
    <property type="evidence" value="ECO:0007669"/>
    <property type="project" value="UniProtKB-EC"/>
</dbReference>
<dbReference type="Gene3D" id="3.40.50.720">
    <property type="entry name" value="NAD(P)-binding Rossmann-like Domain"/>
    <property type="match status" value="1"/>
</dbReference>
<comment type="caution">
    <text evidence="8">The sequence shown here is derived from an EMBL/GenBank/DDBJ whole genome shotgun (WGS) entry which is preliminary data.</text>
</comment>
<dbReference type="SUPFAM" id="SSF51735">
    <property type="entry name" value="NAD(P)-binding Rossmann-fold domains"/>
    <property type="match status" value="1"/>
</dbReference>
<organism evidence="8 9">
    <name type="scientific">Acidocella aromatica</name>
    <dbReference type="NCBI Taxonomy" id="1303579"/>
    <lineage>
        <taxon>Bacteria</taxon>
        <taxon>Pseudomonadati</taxon>
        <taxon>Pseudomonadota</taxon>
        <taxon>Alphaproteobacteria</taxon>
        <taxon>Acetobacterales</taxon>
        <taxon>Acidocellaceae</taxon>
        <taxon>Acidocella</taxon>
    </lineage>
</organism>
<evidence type="ECO:0000256" key="2">
    <source>
        <dbReference type="ARBA" id="ARBA00008072"/>
    </source>
</evidence>
<dbReference type="InterPro" id="IPR036291">
    <property type="entry name" value="NAD(P)-bd_dom_sf"/>
</dbReference>
<dbReference type="AlphaFoldDB" id="A0A840VBF0"/>
<reference evidence="8 9" key="1">
    <citation type="submission" date="2020-08" db="EMBL/GenBank/DDBJ databases">
        <title>Genomic Encyclopedia of Type Strains, Phase IV (KMG-IV): sequencing the most valuable type-strain genomes for metagenomic binning, comparative biology and taxonomic classification.</title>
        <authorList>
            <person name="Goeker M."/>
        </authorList>
    </citation>
    <scope>NUCLEOTIDE SEQUENCE [LARGE SCALE GENOMIC DNA]</scope>
    <source>
        <strain evidence="8 9">DSM 27026</strain>
    </source>
</reference>
<dbReference type="EC" id="1.1.1.303" evidence="8"/>
<evidence type="ECO:0000259" key="7">
    <source>
        <dbReference type="SMART" id="SM00829"/>
    </source>
</evidence>
<dbReference type="GO" id="GO:0052587">
    <property type="term" value="F:diacetyl reductase ((R)-acetoin forming) (NAD+) activity"/>
    <property type="evidence" value="ECO:0007669"/>
    <property type="project" value="UniProtKB-EC"/>
</dbReference>
<dbReference type="Proteomes" id="UP000553706">
    <property type="component" value="Unassembled WGS sequence"/>
</dbReference>
<evidence type="ECO:0000256" key="5">
    <source>
        <dbReference type="ARBA" id="ARBA00023002"/>
    </source>
</evidence>
<accession>A0A840VBF0</accession>
<dbReference type="EMBL" id="JACHFJ010000004">
    <property type="protein sequence ID" value="MBB5373036.1"/>
    <property type="molecule type" value="Genomic_DNA"/>
</dbReference>
<gene>
    <name evidence="8" type="ORF">HNP71_001294</name>
</gene>
<dbReference type="PROSITE" id="PS00059">
    <property type="entry name" value="ADH_ZINC"/>
    <property type="match status" value="1"/>
</dbReference>
<evidence type="ECO:0000313" key="9">
    <source>
        <dbReference type="Proteomes" id="UP000553706"/>
    </source>
</evidence>
<evidence type="ECO:0000313" key="8">
    <source>
        <dbReference type="EMBL" id="MBB5373036.1"/>
    </source>
</evidence>
<proteinExistence type="inferred from homology"/>
<evidence type="ECO:0000256" key="1">
    <source>
        <dbReference type="ARBA" id="ARBA00001947"/>
    </source>
</evidence>
<keyword evidence="4 6" id="KW-0862">Zinc</keyword>
<dbReference type="InterPro" id="IPR013154">
    <property type="entry name" value="ADH-like_N"/>
</dbReference>
<sequence length="358" mass="38219">MQALRFHAARDLRVEDIPAPSDQPPPGQVRVRNRFVGICGTDLHEYAYGPIFIPTTPHPFTGAFGPQILGHEFGGVVEAVGDGVTNVKPGDRVSIQPLIMPRAGEYFAERGLFHLSPQLALAGLSWAWGGMADAATVYDYNVQKIPESLSDEEAALVEPTAVAVYSCDRGGVRAGNSVLVTGAGPIGLLTLLAARAAGAGLLFLSDLNDSRLAFARTVLPDLVTLNPKRDNIGEAVRAGTEGGVGCDVALECVGNEHALKACLDAVRKQGVVVQTGLHPRENPLDWFQVTFKDVDLRGAWAYPTHYWPRVIRLIASGALPASKVVTARIKLQDAVAQGFEALLDPSGKHLKILIDLNS</sequence>
<dbReference type="SMART" id="SM00829">
    <property type="entry name" value="PKS_ER"/>
    <property type="match status" value="1"/>
</dbReference>
<feature type="domain" description="Enoyl reductase (ER)" evidence="7">
    <location>
        <begin position="7"/>
        <end position="354"/>
    </location>
</feature>
<comment type="cofactor">
    <cofactor evidence="1 6">
        <name>Zn(2+)</name>
        <dbReference type="ChEBI" id="CHEBI:29105"/>
    </cofactor>
</comment>